<feature type="domain" description="DUF4116" evidence="1">
    <location>
        <begin position="291"/>
        <end position="339"/>
    </location>
</feature>
<evidence type="ECO:0000259" key="1">
    <source>
        <dbReference type="Pfam" id="PF13475"/>
    </source>
</evidence>
<organism evidence="3">
    <name type="scientific">Naegleria gruberi</name>
    <name type="common">Amoeba</name>
    <dbReference type="NCBI Taxonomy" id="5762"/>
    <lineage>
        <taxon>Eukaryota</taxon>
        <taxon>Discoba</taxon>
        <taxon>Heterolobosea</taxon>
        <taxon>Tetramitia</taxon>
        <taxon>Eutetramitia</taxon>
        <taxon>Vahlkampfiidae</taxon>
        <taxon>Naegleria</taxon>
    </lineage>
</organism>
<gene>
    <name evidence="2" type="ORF">NAEGRDRAFT_54966</name>
</gene>
<accession>D2W6G3</accession>
<dbReference type="KEGG" id="ngr:NAEGRDRAFT_54966"/>
<dbReference type="Pfam" id="PF13475">
    <property type="entry name" value="DUF4116"/>
    <property type="match status" value="2"/>
</dbReference>
<dbReference type="GeneID" id="8858660"/>
<feature type="non-terminal residue" evidence="2">
    <location>
        <position position="1"/>
    </location>
</feature>
<dbReference type="Proteomes" id="UP000006671">
    <property type="component" value="Unassembled WGS sequence"/>
</dbReference>
<reference evidence="2 3" key="1">
    <citation type="journal article" date="2010" name="Cell">
        <title>The genome of Naegleria gruberi illuminates early eukaryotic versatility.</title>
        <authorList>
            <person name="Fritz-Laylin L.K."/>
            <person name="Prochnik S.E."/>
            <person name="Ginger M.L."/>
            <person name="Dacks J.B."/>
            <person name="Carpenter M.L."/>
            <person name="Field M.C."/>
            <person name="Kuo A."/>
            <person name="Paredez A."/>
            <person name="Chapman J."/>
            <person name="Pham J."/>
            <person name="Shu S."/>
            <person name="Neupane R."/>
            <person name="Cipriano M."/>
            <person name="Mancuso J."/>
            <person name="Tu H."/>
            <person name="Salamov A."/>
            <person name="Lindquist E."/>
            <person name="Shapiro H."/>
            <person name="Lucas S."/>
            <person name="Grigoriev I.V."/>
            <person name="Cande W.Z."/>
            <person name="Fulton C."/>
            <person name="Rokhsar D.S."/>
            <person name="Dawson S.C."/>
        </authorList>
    </citation>
    <scope>NUCLEOTIDE SEQUENCE [LARGE SCALE GENOMIC DNA]</scope>
    <source>
        <strain evidence="2 3">NEG-M</strain>
    </source>
</reference>
<dbReference type="OrthoDB" id="447781at2759"/>
<evidence type="ECO:0000313" key="3">
    <source>
        <dbReference type="Proteomes" id="UP000006671"/>
    </source>
</evidence>
<dbReference type="EMBL" id="GG739347">
    <property type="protein sequence ID" value="EFC35339.1"/>
    <property type="molecule type" value="Genomic_DNA"/>
</dbReference>
<dbReference type="InterPro" id="IPR025197">
    <property type="entry name" value="DUF4116"/>
</dbReference>
<dbReference type="AlphaFoldDB" id="D2W6G3"/>
<dbReference type="RefSeq" id="XP_002668083.1">
    <property type="nucleotide sequence ID" value="XM_002668037.1"/>
</dbReference>
<name>D2W6G3_NAEGR</name>
<sequence>SKVFSKLVNNGYLITTTCSFGGVSPLEYLLPRIHPDLIRLGIRERLQCHIKNCQKETNSINSYANSKYQDIKKRVQDCGGLANIGEDLAIEYMQFIGKDGGVLRRLSKSLINDRSFVLKAVEICPVDIFAAPDHFQNDREIVITALRNDAWILENLEHAFQYDEEIFELVARTDLAALMFASERLDSCSVTSSFVAPTNVTVYSRLVTFFKITSEKWLEFRLGQKIFGDKFYLPTTVYERLRNDTSFIMKMFRKIAQDSSMDHMSEREIAMRMVKMNGLSLQFLNEEYRDDFEIVTCALNNHCHSLAYASERIRSDRDFMKKAIEKYSVVYSYASDDLRNNDVELALISIRGGNWIPVEHEMNRQVVKEAVKKSALQLTRVPDELKSCAPFMFEIINETTEPILKYITNELRFSQDFVLEAIRISSNNVLDLRNAEMDNKEFAKKVAQLTGYTCTYRNDLYEARMEYMFHGAKC</sequence>
<feature type="domain" description="DUF4116" evidence="1">
    <location>
        <begin position="113"/>
        <end position="156"/>
    </location>
</feature>
<dbReference type="VEuPathDB" id="AmoebaDB:NAEGRDRAFT_54966"/>
<dbReference type="InParanoid" id="D2W6G3"/>
<keyword evidence="3" id="KW-1185">Reference proteome</keyword>
<proteinExistence type="predicted"/>
<protein>
    <submittedName>
        <fullName evidence="2">Predicted protein</fullName>
    </submittedName>
</protein>
<evidence type="ECO:0000313" key="2">
    <source>
        <dbReference type="EMBL" id="EFC35339.1"/>
    </source>
</evidence>